<name>A0A1H8EZ36_STIAU</name>
<reference evidence="2" key="1">
    <citation type="submission" date="2016-10" db="EMBL/GenBank/DDBJ databases">
        <authorList>
            <person name="Varghese N."/>
            <person name="Submissions S."/>
        </authorList>
    </citation>
    <scope>NUCLEOTIDE SEQUENCE [LARGE SCALE GENOMIC DNA]</scope>
    <source>
        <strain evidence="2">DSM 17044</strain>
    </source>
</reference>
<keyword evidence="2" id="KW-1185">Reference proteome</keyword>
<organism evidence="1 2">
    <name type="scientific">Stigmatella aurantiaca</name>
    <dbReference type="NCBI Taxonomy" id="41"/>
    <lineage>
        <taxon>Bacteria</taxon>
        <taxon>Pseudomonadati</taxon>
        <taxon>Myxococcota</taxon>
        <taxon>Myxococcia</taxon>
        <taxon>Myxococcales</taxon>
        <taxon>Cystobacterineae</taxon>
        <taxon>Archangiaceae</taxon>
        <taxon>Stigmatella</taxon>
    </lineage>
</organism>
<proteinExistence type="predicted"/>
<dbReference type="AlphaFoldDB" id="A0A1H8EZ36"/>
<dbReference type="Proteomes" id="UP000182719">
    <property type="component" value="Unassembled WGS sequence"/>
</dbReference>
<dbReference type="EMBL" id="FOAP01000035">
    <property type="protein sequence ID" value="SEN24666.1"/>
    <property type="molecule type" value="Genomic_DNA"/>
</dbReference>
<sequence length="200" mass="22211">MSMSGLVTGASLKEFFKTVLEEVIRRQQVVVAELTGFYLVNLLTEFATTDKLFTQEEGGRRDHEPLAMLYHRALQQEREERIRTFRRLGDVSLYKAGFFASSLNSSAVGPDYYIQMGGTAYGQLADMAPGAGFAEVYRELCSKFRALVEVLEEIAARGMVQGGPSGTLKVYETWVRTGSNKLERVLVDAGVLMPKGHLSN</sequence>
<evidence type="ECO:0000313" key="2">
    <source>
        <dbReference type="Proteomes" id="UP000182719"/>
    </source>
</evidence>
<accession>A0A1H8EZ36</accession>
<dbReference type="OrthoDB" id="5508063at2"/>
<protein>
    <submittedName>
        <fullName evidence="1">Uncharacterized protein</fullName>
    </submittedName>
</protein>
<evidence type="ECO:0000313" key="1">
    <source>
        <dbReference type="EMBL" id="SEN24666.1"/>
    </source>
</evidence>
<gene>
    <name evidence="1" type="ORF">SAMN05444354_13523</name>
</gene>